<dbReference type="Gene3D" id="3.40.50.300">
    <property type="entry name" value="P-loop containing nucleotide triphosphate hydrolases"/>
    <property type="match status" value="1"/>
</dbReference>
<dbReference type="STRING" id="351605.Gura_3567"/>
<protein>
    <submittedName>
        <fullName evidence="2">ATPase associated with various cellular activities, AAA_5</fullName>
    </submittedName>
</protein>
<dbReference type="CDD" id="cd00009">
    <property type="entry name" value="AAA"/>
    <property type="match status" value="1"/>
</dbReference>
<dbReference type="PANTHER" id="PTHR42759:SF1">
    <property type="entry name" value="MAGNESIUM-CHELATASE SUBUNIT CHLD"/>
    <property type="match status" value="1"/>
</dbReference>
<dbReference type="KEGG" id="gur:Gura_3567"/>
<dbReference type="Pfam" id="PF00004">
    <property type="entry name" value="AAA"/>
    <property type="match status" value="1"/>
</dbReference>
<dbReference type="InterPro" id="IPR003593">
    <property type="entry name" value="AAA+_ATPase"/>
</dbReference>
<dbReference type="SUPFAM" id="SSF52540">
    <property type="entry name" value="P-loop containing nucleoside triphosphate hydrolases"/>
    <property type="match status" value="1"/>
</dbReference>
<dbReference type="InterPro" id="IPR027417">
    <property type="entry name" value="P-loop_NTPase"/>
</dbReference>
<proteinExistence type="predicted"/>
<evidence type="ECO:0000313" key="2">
    <source>
        <dbReference type="EMBL" id="ABQ27721.1"/>
    </source>
</evidence>
<dbReference type="EMBL" id="CP000698">
    <property type="protein sequence ID" value="ABQ27721.1"/>
    <property type="molecule type" value="Genomic_DNA"/>
</dbReference>
<sequence>MKDSTNRYKIQRYEAIMITEQGVKDLLNTSGYIADDAIATAVFLAIHMEKPILIEGPPGVGKTGLAKALSSALDFPLVRLQCYEGIDEGKALYDWEYGKQLLYTQLLRTQLDTYLSVSADLREAVERLSAEESLFFSKNFLVQRPILRSFLSEKRSLLLIDEIDRSDDEFEALLLECLSDFQVSIPELGVIEAKRKPLTILTSNGTRMISDALRRRCLYLYIGYPELEREVAIVRAKFPDLCGDLAQQMVAFLRKARELNLRKPPSVSETLDWAQVLSIMKATQLTPEVVANTVGVIAKHQTDLQKVTELAVQEMS</sequence>
<dbReference type="AlphaFoldDB" id="A5G7F3"/>
<evidence type="ECO:0000259" key="1">
    <source>
        <dbReference type="SMART" id="SM00382"/>
    </source>
</evidence>
<name>A5G7F3_GEOUR</name>
<feature type="domain" description="AAA+ ATPase" evidence="1">
    <location>
        <begin position="48"/>
        <end position="223"/>
    </location>
</feature>
<dbReference type="SMART" id="SM00382">
    <property type="entry name" value="AAA"/>
    <property type="match status" value="1"/>
</dbReference>
<keyword evidence="3" id="KW-1185">Reference proteome</keyword>
<evidence type="ECO:0000313" key="3">
    <source>
        <dbReference type="Proteomes" id="UP000006695"/>
    </source>
</evidence>
<dbReference type="InterPro" id="IPR003959">
    <property type="entry name" value="ATPase_AAA_core"/>
</dbReference>
<dbReference type="GO" id="GO:0016887">
    <property type="term" value="F:ATP hydrolysis activity"/>
    <property type="evidence" value="ECO:0007669"/>
    <property type="project" value="InterPro"/>
</dbReference>
<gene>
    <name evidence="2" type="ordered locus">Gura_3567</name>
</gene>
<dbReference type="PANTHER" id="PTHR42759">
    <property type="entry name" value="MOXR FAMILY PROTEIN"/>
    <property type="match status" value="1"/>
</dbReference>
<dbReference type="GO" id="GO:0005524">
    <property type="term" value="F:ATP binding"/>
    <property type="evidence" value="ECO:0007669"/>
    <property type="project" value="InterPro"/>
</dbReference>
<accession>A5G7F3</accession>
<dbReference type="InterPro" id="IPR050764">
    <property type="entry name" value="CbbQ/NirQ/NorQ/GpvN"/>
</dbReference>
<organism evidence="2 3">
    <name type="scientific">Geotalea uraniireducens (strain Rf4)</name>
    <name type="common">Geobacter uraniireducens</name>
    <dbReference type="NCBI Taxonomy" id="351605"/>
    <lineage>
        <taxon>Bacteria</taxon>
        <taxon>Pseudomonadati</taxon>
        <taxon>Thermodesulfobacteriota</taxon>
        <taxon>Desulfuromonadia</taxon>
        <taxon>Geobacterales</taxon>
        <taxon>Geobacteraceae</taxon>
        <taxon>Geotalea</taxon>
    </lineage>
</organism>
<dbReference type="HOGENOM" id="CLU_051820_1_0_7"/>
<dbReference type="Proteomes" id="UP000006695">
    <property type="component" value="Chromosome"/>
</dbReference>
<reference evidence="2 3" key="1">
    <citation type="submission" date="2007-05" db="EMBL/GenBank/DDBJ databases">
        <title>Complete sequence of Geobacter uraniireducens Rf4.</title>
        <authorList>
            <consortium name="US DOE Joint Genome Institute"/>
            <person name="Copeland A."/>
            <person name="Lucas S."/>
            <person name="Lapidus A."/>
            <person name="Barry K."/>
            <person name="Detter J.C."/>
            <person name="Glavina del Rio T."/>
            <person name="Hammon N."/>
            <person name="Israni S."/>
            <person name="Dalin E."/>
            <person name="Tice H."/>
            <person name="Pitluck S."/>
            <person name="Chertkov O."/>
            <person name="Brettin T."/>
            <person name="Bruce D."/>
            <person name="Han C."/>
            <person name="Schmutz J."/>
            <person name="Larimer F."/>
            <person name="Land M."/>
            <person name="Hauser L."/>
            <person name="Kyrpides N."/>
            <person name="Mikhailova N."/>
            <person name="Shelobolina E."/>
            <person name="Aklujkar M."/>
            <person name="Lovley D."/>
            <person name="Richardson P."/>
        </authorList>
    </citation>
    <scope>NUCLEOTIDE SEQUENCE [LARGE SCALE GENOMIC DNA]</scope>
    <source>
        <strain evidence="2 3">Rf4</strain>
    </source>
</reference>